<dbReference type="EMBL" id="JAHYIQ010000074">
    <property type="protein sequence ID" value="KAK1116459.1"/>
    <property type="molecule type" value="Genomic_DNA"/>
</dbReference>
<dbReference type="AlphaFoldDB" id="A0AA40FCI1"/>
<feature type="region of interest" description="Disordered" evidence="1">
    <location>
        <begin position="1"/>
        <end position="37"/>
    </location>
</feature>
<evidence type="ECO:0000256" key="1">
    <source>
        <dbReference type="SAM" id="MobiDB-lite"/>
    </source>
</evidence>
<proteinExistence type="predicted"/>
<sequence length="72" mass="8087">NWKTRLEEQREPIEVSAANNRSRQGETQGTFPRGGENCPPGWAVQVGEVELHSKVQQRPGWMRRASASSVAR</sequence>
<feature type="compositionally biased region" description="Polar residues" evidence="1">
    <location>
        <begin position="17"/>
        <end position="30"/>
    </location>
</feature>
<feature type="non-terminal residue" evidence="2">
    <location>
        <position position="1"/>
    </location>
</feature>
<gene>
    <name evidence="2" type="ORF">K0M31_019046</name>
</gene>
<accession>A0AA40FCI1</accession>
<dbReference type="Proteomes" id="UP001177670">
    <property type="component" value="Unassembled WGS sequence"/>
</dbReference>
<organism evidence="2 3">
    <name type="scientific">Melipona bicolor</name>
    <dbReference type="NCBI Taxonomy" id="60889"/>
    <lineage>
        <taxon>Eukaryota</taxon>
        <taxon>Metazoa</taxon>
        <taxon>Ecdysozoa</taxon>
        <taxon>Arthropoda</taxon>
        <taxon>Hexapoda</taxon>
        <taxon>Insecta</taxon>
        <taxon>Pterygota</taxon>
        <taxon>Neoptera</taxon>
        <taxon>Endopterygota</taxon>
        <taxon>Hymenoptera</taxon>
        <taxon>Apocrita</taxon>
        <taxon>Aculeata</taxon>
        <taxon>Apoidea</taxon>
        <taxon>Anthophila</taxon>
        <taxon>Apidae</taxon>
        <taxon>Melipona</taxon>
    </lineage>
</organism>
<comment type="caution">
    <text evidence="2">The sequence shown here is derived from an EMBL/GenBank/DDBJ whole genome shotgun (WGS) entry which is preliminary data.</text>
</comment>
<keyword evidence="3" id="KW-1185">Reference proteome</keyword>
<protein>
    <submittedName>
        <fullName evidence="2">Uncharacterized protein</fullName>
    </submittedName>
</protein>
<evidence type="ECO:0000313" key="3">
    <source>
        <dbReference type="Proteomes" id="UP001177670"/>
    </source>
</evidence>
<evidence type="ECO:0000313" key="2">
    <source>
        <dbReference type="EMBL" id="KAK1116459.1"/>
    </source>
</evidence>
<reference evidence="2" key="1">
    <citation type="submission" date="2021-10" db="EMBL/GenBank/DDBJ databases">
        <title>Melipona bicolor Genome sequencing and assembly.</title>
        <authorList>
            <person name="Araujo N.S."/>
            <person name="Arias M.C."/>
        </authorList>
    </citation>
    <scope>NUCLEOTIDE SEQUENCE</scope>
    <source>
        <strain evidence="2">USP_2M_L1-L4_2017</strain>
        <tissue evidence="2">Whole body</tissue>
    </source>
</reference>
<feature type="compositionally biased region" description="Basic and acidic residues" evidence="1">
    <location>
        <begin position="1"/>
        <end position="13"/>
    </location>
</feature>
<name>A0AA40FCI1_9HYME</name>